<feature type="region of interest" description="Disordered" evidence="1">
    <location>
        <begin position="233"/>
        <end position="262"/>
    </location>
</feature>
<reference evidence="3 4" key="1">
    <citation type="journal article" date="2018" name="PLoS Pathog.">
        <title>Evolution of structural diversity of trichothecenes, a family of toxins produced by plant pathogenic and entomopathogenic fungi.</title>
        <authorList>
            <person name="Proctor R.H."/>
            <person name="McCormick S.P."/>
            <person name="Kim H.S."/>
            <person name="Cardoza R.E."/>
            <person name="Stanley A.M."/>
            <person name="Lindo L."/>
            <person name="Kelly A."/>
            <person name="Brown D.W."/>
            <person name="Lee T."/>
            <person name="Vaughan M.M."/>
            <person name="Alexander N.J."/>
            <person name="Busman M."/>
            <person name="Gutierrez S."/>
        </authorList>
    </citation>
    <scope>NUCLEOTIDE SEQUENCE [LARGE SCALE GENOMIC DNA]</scope>
    <source>
        <strain evidence="3 4">NRRL 3299</strain>
    </source>
</reference>
<dbReference type="InterPro" id="IPR024079">
    <property type="entry name" value="MetalloPept_cat_dom_sf"/>
</dbReference>
<evidence type="ECO:0000256" key="2">
    <source>
        <dbReference type="SAM" id="SignalP"/>
    </source>
</evidence>
<keyword evidence="4" id="KW-1185">Reference proteome</keyword>
<keyword evidence="2" id="KW-0732">Signal</keyword>
<protein>
    <recommendedName>
        <fullName evidence="5">Lysine-specific metallo-endopeptidase domain-containing protein</fullName>
    </recommendedName>
</protein>
<proteinExistence type="predicted"/>
<comment type="caution">
    <text evidence="3">The sequence shown here is derived from an EMBL/GenBank/DDBJ whole genome shotgun (WGS) entry which is preliminary data.</text>
</comment>
<name>A0A395RHI9_FUSSP</name>
<organism evidence="3 4">
    <name type="scientific">Fusarium sporotrichioides</name>
    <dbReference type="NCBI Taxonomy" id="5514"/>
    <lineage>
        <taxon>Eukaryota</taxon>
        <taxon>Fungi</taxon>
        <taxon>Dikarya</taxon>
        <taxon>Ascomycota</taxon>
        <taxon>Pezizomycotina</taxon>
        <taxon>Sordariomycetes</taxon>
        <taxon>Hypocreomycetidae</taxon>
        <taxon>Hypocreales</taxon>
        <taxon>Nectriaceae</taxon>
        <taxon>Fusarium</taxon>
    </lineage>
</organism>
<feature type="chain" id="PRO_5017182964" description="Lysine-specific metallo-endopeptidase domain-containing protein" evidence="2">
    <location>
        <begin position="20"/>
        <end position="301"/>
    </location>
</feature>
<dbReference type="Gene3D" id="3.40.390.10">
    <property type="entry name" value="Collagenase (Catalytic Domain)"/>
    <property type="match status" value="1"/>
</dbReference>
<dbReference type="EMBL" id="PXOF01000215">
    <property type="protein sequence ID" value="RGP59493.1"/>
    <property type="molecule type" value="Genomic_DNA"/>
</dbReference>
<evidence type="ECO:0000256" key="1">
    <source>
        <dbReference type="SAM" id="MobiDB-lite"/>
    </source>
</evidence>
<evidence type="ECO:0000313" key="4">
    <source>
        <dbReference type="Proteomes" id="UP000266152"/>
    </source>
</evidence>
<evidence type="ECO:0008006" key="5">
    <source>
        <dbReference type="Google" id="ProtNLM"/>
    </source>
</evidence>
<evidence type="ECO:0000313" key="3">
    <source>
        <dbReference type="EMBL" id="RGP59493.1"/>
    </source>
</evidence>
<dbReference type="GO" id="GO:0008237">
    <property type="term" value="F:metallopeptidase activity"/>
    <property type="evidence" value="ECO:0007669"/>
    <property type="project" value="InterPro"/>
</dbReference>
<dbReference type="Proteomes" id="UP000266152">
    <property type="component" value="Unassembled WGS sequence"/>
</dbReference>
<dbReference type="AlphaFoldDB" id="A0A395RHI9"/>
<accession>A0A395RHI9</accession>
<feature type="signal peptide" evidence="2">
    <location>
        <begin position="1"/>
        <end position="19"/>
    </location>
</feature>
<sequence>MAMHLSKVLVMVCFAAAHAKPLTPSKISRRQDPSPSSYPLDDACGNEWKYLNFDPNDDGHRARLELLHDVICSGELRGISAWGAFAASGRQTSDNVVYDVFFDTEEDTPEKVHDVLITIAGTETAGSMVGPKVGDMIIDNADFGGSTGNNCDNKGTLAYTVVDEDGDGKEKIHFCDIAYDKTVHAADIDCGSLDNYPSTKMDTFSRVALHETLHYSTIGPESALSEQIVDQLNDDGEPAYDPERAHGLNDPEQDDQPGKSEVNADNYAWMSLDAFISSRCIETTDREPWDKFFTESPPNYT</sequence>
<dbReference type="SUPFAM" id="SSF55486">
    <property type="entry name" value="Metalloproteases ('zincins'), catalytic domain"/>
    <property type="match status" value="1"/>
</dbReference>
<gene>
    <name evidence="3" type="ORF">FSPOR_11250</name>
</gene>